<dbReference type="RefSeq" id="WP_148908800.1">
    <property type="nucleotide sequence ID" value="NZ_VNHX01000011.1"/>
</dbReference>
<comment type="caution">
    <text evidence="3">The sequence shown here is derived from an EMBL/GenBank/DDBJ whole genome shotgun (WGS) entry which is preliminary data.</text>
</comment>
<dbReference type="Gene3D" id="3.40.190.10">
    <property type="entry name" value="Periplasmic binding protein-like II"/>
    <property type="match status" value="4"/>
</dbReference>
<dbReference type="SUPFAM" id="SSF53850">
    <property type="entry name" value="Periplasmic binding protein-like II"/>
    <property type="match status" value="1"/>
</dbReference>
<dbReference type="PANTHER" id="PTHR30570:SF1">
    <property type="entry name" value="PHOSPHATE-BINDING PROTEIN PSTS"/>
    <property type="match status" value="1"/>
</dbReference>
<dbReference type="PROSITE" id="PS51257">
    <property type="entry name" value="PROKAR_LIPOPROTEIN"/>
    <property type="match status" value="1"/>
</dbReference>
<organism evidence="3 4">
    <name type="scientific">Sphingobacterium allocomposti</name>
    <dbReference type="NCBI Taxonomy" id="415956"/>
    <lineage>
        <taxon>Bacteria</taxon>
        <taxon>Pseudomonadati</taxon>
        <taxon>Bacteroidota</taxon>
        <taxon>Sphingobacteriia</taxon>
        <taxon>Sphingobacteriales</taxon>
        <taxon>Sphingobacteriaceae</taxon>
        <taxon>Sphingobacterium</taxon>
    </lineage>
</organism>
<dbReference type="InterPro" id="IPR024370">
    <property type="entry name" value="PBP_domain"/>
</dbReference>
<accession>A0A5S5DFG6</accession>
<proteinExistence type="predicted"/>
<dbReference type="Pfam" id="PF12849">
    <property type="entry name" value="PBP_like_2"/>
    <property type="match status" value="1"/>
</dbReference>
<protein>
    <submittedName>
        <fullName evidence="3">Phosphate ABC transporter substrate-binding protein (PhoT family)</fullName>
    </submittedName>
</protein>
<evidence type="ECO:0000313" key="3">
    <source>
        <dbReference type="EMBL" id="TYP94681.1"/>
    </source>
</evidence>
<dbReference type="EMBL" id="VNHX01000011">
    <property type="protein sequence ID" value="TYP94681.1"/>
    <property type="molecule type" value="Genomic_DNA"/>
</dbReference>
<gene>
    <name evidence="3" type="ORF">BC792_11189</name>
</gene>
<sequence length="321" mass="35494">MVVRTNIKQLLYIVFLLGMLPLMFACSRKKNTDGNSQDSVSQTKAAREDILVGTLYVAIDESVYPLLKEQEEVFLSAYPNAKLQFIAKPELFAIRELLADKAGVAVLARELNETEAAYFDKRSISPRVFPVCTDGIVVINNTKAADTSVTMEYLTEAMRGVSTDRKKIVFDNINSSTFRHLQEIGKIEKVASNFVEAGNGAAGVLQAVASSTEKVGVLGYNQYLDLIATFPDKNNIRILSVQNTQGEQADRKFYKPSQSTLAAGQYPLRRTFYVLNYQPNMGLGIGFSAFLTGDRGQRIVLRSGLVPATMPGREIIVRDNI</sequence>
<evidence type="ECO:0000256" key="1">
    <source>
        <dbReference type="ARBA" id="ARBA00022729"/>
    </source>
</evidence>
<feature type="domain" description="PBP" evidence="2">
    <location>
        <begin position="52"/>
        <end position="294"/>
    </location>
</feature>
<dbReference type="OrthoDB" id="1450880at2"/>
<evidence type="ECO:0000259" key="2">
    <source>
        <dbReference type="Pfam" id="PF12849"/>
    </source>
</evidence>
<dbReference type="PANTHER" id="PTHR30570">
    <property type="entry name" value="PERIPLASMIC PHOSPHATE BINDING COMPONENT OF PHOSPHATE ABC TRANSPORTER"/>
    <property type="match status" value="1"/>
</dbReference>
<name>A0A5S5DFG6_9SPHI</name>
<dbReference type="Proteomes" id="UP000325105">
    <property type="component" value="Unassembled WGS sequence"/>
</dbReference>
<keyword evidence="4" id="KW-1185">Reference proteome</keyword>
<dbReference type="InterPro" id="IPR050811">
    <property type="entry name" value="Phosphate_ABC_transporter"/>
</dbReference>
<keyword evidence="1" id="KW-0732">Signal</keyword>
<reference evidence="3 4" key="1">
    <citation type="submission" date="2019-07" db="EMBL/GenBank/DDBJ databases">
        <title>Genomic Encyclopedia of Archaeal and Bacterial Type Strains, Phase II (KMG-II): from individual species to whole genera.</title>
        <authorList>
            <person name="Goeker M."/>
        </authorList>
    </citation>
    <scope>NUCLEOTIDE SEQUENCE [LARGE SCALE GENOMIC DNA]</scope>
    <source>
        <strain evidence="3 4">DSM 18850</strain>
    </source>
</reference>
<dbReference type="AlphaFoldDB" id="A0A5S5DFG6"/>
<evidence type="ECO:0000313" key="4">
    <source>
        <dbReference type="Proteomes" id="UP000325105"/>
    </source>
</evidence>